<gene>
    <name evidence="1" type="ORF">GCM10009093_06770</name>
</gene>
<dbReference type="SUPFAM" id="SSF54637">
    <property type="entry name" value="Thioesterase/thiol ester dehydrase-isomerase"/>
    <property type="match status" value="1"/>
</dbReference>
<reference evidence="1 2" key="1">
    <citation type="journal article" date="2019" name="Int. J. Syst. Evol. Microbiol.">
        <title>The Global Catalogue of Microorganisms (GCM) 10K type strain sequencing project: providing services to taxonomists for standard genome sequencing and annotation.</title>
        <authorList>
            <consortium name="The Broad Institute Genomics Platform"/>
            <consortium name="The Broad Institute Genome Sequencing Center for Infectious Disease"/>
            <person name="Wu L."/>
            <person name="Ma J."/>
        </authorList>
    </citation>
    <scope>NUCLEOTIDE SEQUENCE [LARGE SCALE GENOMIC DNA]</scope>
    <source>
        <strain evidence="1 2">JCM 13476</strain>
    </source>
</reference>
<dbReference type="Proteomes" id="UP001500791">
    <property type="component" value="Unassembled WGS sequence"/>
</dbReference>
<organism evidence="1 2">
    <name type="scientific">Brevundimonas terrae</name>
    <dbReference type="NCBI Taxonomy" id="363631"/>
    <lineage>
        <taxon>Bacteria</taxon>
        <taxon>Pseudomonadati</taxon>
        <taxon>Pseudomonadota</taxon>
        <taxon>Alphaproteobacteria</taxon>
        <taxon>Caulobacterales</taxon>
        <taxon>Caulobacteraceae</taxon>
        <taxon>Brevundimonas</taxon>
    </lineage>
</organism>
<evidence type="ECO:0000313" key="1">
    <source>
        <dbReference type="EMBL" id="GAA0382445.1"/>
    </source>
</evidence>
<comment type="caution">
    <text evidence="1">The sequence shown here is derived from an EMBL/GenBank/DDBJ whole genome shotgun (WGS) entry which is preliminary data.</text>
</comment>
<dbReference type="Gene3D" id="3.10.129.10">
    <property type="entry name" value="Hotdog Thioesterase"/>
    <property type="match status" value="1"/>
</dbReference>
<evidence type="ECO:0000313" key="2">
    <source>
        <dbReference type="Proteomes" id="UP001500791"/>
    </source>
</evidence>
<sequence>MVEMHIAAGIKNMAELLNIHFEQIEVGQVVSLGVIAVDGTSLALYVERFLPGWDDSYGAPDGMLYALWSRLSFEACSRWAGFKMLAVDGVRYLRNPPAGELLRGRVTIMGKDPVGDNKGVVIAQQDLLDEAGRLVFSCLTRSLVARQS</sequence>
<dbReference type="InterPro" id="IPR029069">
    <property type="entry name" value="HotDog_dom_sf"/>
</dbReference>
<name>A0ABN0Y4K5_9CAUL</name>
<accession>A0ABN0Y4K5</accession>
<dbReference type="EMBL" id="BAAAEJ010000003">
    <property type="protein sequence ID" value="GAA0382445.1"/>
    <property type="molecule type" value="Genomic_DNA"/>
</dbReference>
<proteinExistence type="predicted"/>
<keyword evidence="2" id="KW-1185">Reference proteome</keyword>
<protein>
    <submittedName>
        <fullName evidence="1">Acyl dehydratase</fullName>
    </submittedName>
</protein>